<dbReference type="RefSeq" id="WP_378321026.1">
    <property type="nucleotide sequence ID" value="NZ_JBHUHY010000015.1"/>
</dbReference>
<reference evidence="12" key="1">
    <citation type="journal article" date="2019" name="Int. J. Syst. Evol. Microbiol.">
        <title>The Global Catalogue of Microorganisms (GCM) 10K type strain sequencing project: providing services to taxonomists for standard genome sequencing and annotation.</title>
        <authorList>
            <consortium name="The Broad Institute Genomics Platform"/>
            <consortium name="The Broad Institute Genome Sequencing Center for Infectious Disease"/>
            <person name="Wu L."/>
            <person name="Ma J."/>
        </authorList>
    </citation>
    <scope>NUCLEOTIDE SEQUENCE [LARGE SCALE GENOMIC DNA]</scope>
    <source>
        <strain evidence="12">DT92</strain>
    </source>
</reference>
<evidence type="ECO:0000256" key="4">
    <source>
        <dbReference type="ARBA" id="ARBA00022272"/>
    </source>
</evidence>
<evidence type="ECO:0000259" key="10">
    <source>
        <dbReference type="Pfam" id="PF00697"/>
    </source>
</evidence>
<accession>A0ABW5B1K4</accession>
<feature type="domain" description="N-(5'phosphoribosyl) anthranilate isomerase (PRAI)" evidence="10">
    <location>
        <begin position="3"/>
        <end position="210"/>
    </location>
</feature>
<dbReference type="Gene3D" id="3.20.20.70">
    <property type="entry name" value="Aldolase class I"/>
    <property type="match status" value="1"/>
</dbReference>
<keyword evidence="8 9" id="KW-0413">Isomerase</keyword>
<name>A0ABW5B1K4_9FLAO</name>
<evidence type="ECO:0000313" key="11">
    <source>
        <dbReference type="EMBL" id="MFD2188021.1"/>
    </source>
</evidence>
<evidence type="ECO:0000256" key="3">
    <source>
        <dbReference type="ARBA" id="ARBA00012572"/>
    </source>
</evidence>
<dbReference type="PANTHER" id="PTHR42894">
    <property type="entry name" value="N-(5'-PHOSPHORIBOSYL)ANTHRANILATE ISOMERASE"/>
    <property type="match status" value="1"/>
</dbReference>
<dbReference type="InterPro" id="IPR001240">
    <property type="entry name" value="PRAI_dom"/>
</dbReference>
<dbReference type="SUPFAM" id="SSF51366">
    <property type="entry name" value="Ribulose-phoshate binding barrel"/>
    <property type="match status" value="1"/>
</dbReference>
<sequence length="218" mass="25064">MKVKVCGMKYQENIEAVARLQPDYLGFIFYDKSPRNFEGNIPDLPPKIKKTGVFVDASIEFIIKKVKQYGFKTVQLHGNESEAYCQELREDLNKISTTILSEVEMWKVFSVKNEFDFDALKPFESIVDAFLFDTKGKEKGGNGYTFDWSVLENYPSTTPFILSGGIGLDEINSVLSFLRRPESKYLYAIDVNSKFEIEPGLKNIEELEEFKKLLFVDN</sequence>
<keyword evidence="12" id="KW-1185">Reference proteome</keyword>
<dbReference type="InterPro" id="IPR011060">
    <property type="entry name" value="RibuloseP-bd_barrel"/>
</dbReference>
<comment type="pathway">
    <text evidence="2 9">Amino-acid biosynthesis; L-tryptophan biosynthesis; L-tryptophan from chorismate: step 3/5.</text>
</comment>
<dbReference type="PANTHER" id="PTHR42894:SF1">
    <property type="entry name" value="N-(5'-PHOSPHORIBOSYL)ANTHRANILATE ISOMERASE"/>
    <property type="match status" value="1"/>
</dbReference>
<evidence type="ECO:0000256" key="8">
    <source>
        <dbReference type="ARBA" id="ARBA00023235"/>
    </source>
</evidence>
<dbReference type="Proteomes" id="UP001597344">
    <property type="component" value="Unassembled WGS sequence"/>
</dbReference>
<protein>
    <recommendedName>
        <fullName evidence="4 9">N-(5'-phosphoribosyl)anthranilate isomerase</fullName>
        <shortName evidence="9">PRAI</shortName>
        <ecNumber evidence="3 9">5.3.1.24</ecNumber>
    </recommendedName>
</protein>
<evidence type="ECO:0000256" key="6">
    <source>
        <dbReference type="ARBA" id="ARBA00022822"/>
    </source>
</evidence>
<dbReference type="HAMAP" id="MF_00135">
    <property type="entry name" value="PRAI"/>
    <property type="match status" value="1"/>
</dbReference>
<dbReference type="EMBL" id="JBHUHY010000015">
    <property type="protein sequence ID" value="MFD2188021.1"/>
    <property type="molecule type" value="Genomic_DNA"/>
</dbReference>
<dbReference type="EC" id="5.3.1.24" evidence="3 9"/>
<dbReference type="Pfam" id="PF00697">
    <property type="entry name" value="PRAI"/>
    <property type="match status" value="1"/>
</dbReference>
<dbReference type="GO" id="GO:0016853">
    <property type="term" value="F:isomerase activity"/>
    <property type="evidence" value="ECO:0007669"/>
    <property type="project" value="UniProtKB-KW"/>
</dbReference>
<keyword evidence="7 9" id="KW-0057">Aromatic amino acid biosynthesis</keyword>
<organism evidence="11 12">
    <name type="scientific">Aquimarina celericrescens</name>
    <dbReference type="NCBI Taxonomy" id="1964542"/>
    <lineage>
        <taxon>Bacteria</taxon>
        <taxon>Pseudomonadati</taxon>
        <taxon>Bacteroidota</taxon>
        <taxon>Flavobacteriia</taxon>
        <taxon>Flavobacteriales</taxon>
        <taxon>Flavobacteriaceae</taxon>
        <taxon>Aquimarina</taxon>
    </lineage>
</organism>
<gene>
    <name evidence="9" type="primary">trpF</name>
    <name evidence="11" type="ORF">ACFSJT_14560</name>
</gene>
<evidence type="ECO:0000256" key="2">
    <source>
        <dbReference type="ARBA" id="ARBA00004664"/>
    </source>
</evidence>
<comment type="caution">
    <text evidence="11">The sequence shown here is derived from an EMBL/GenBank/DDBJ whole genome shotgun (WGS) entry which is preliminary data.</text>
</comment>
<comment type="catalytic activity">
    <reaction evidence="1 9">
        <text>N-(5-phospho-beta-D-ribosyl)anthranilate = 1-(2-carboxyphenylamino)-1-deoxy-D-ribulose 5-phosphate</text>
        <dbReference type="Rhea" id="RHEA:21540"/>
        <dbReference type="ChEBI" id="CHEBI:18277"/>
        <dbReference type="ChEBI" id="CHEBI:58613"/>
        <dbReference type="EC" id="5.3.1.24"/>
    </reaction>
</comment>
<evidence type="ECO:0000256" key="9">
    <source>
        <dbReference type="HAMAP-Rule" id="MF_00135"/>
    </source>
</evidence>
<evidence type="ECO:0000256" key="5">
    <source>
        <dbReference type="ARBA" id="ARBA00022605"/>
    </source>
</evidence>
<dbReference type="InterPro" id="IPR013785">
    <property type="entry name" value="Aldolase_TIM"/>
</dbReference>
<proteinExistence type="inferred from homology"/>
<evidence type="ECO:0000256" key="1">
    <source>
        <dbReference type="ARBA" id="ARBA00001164"/>
    </source>
</evidence>
<evidence type="ECO:0000256" key="7">
    <source>
        <dbReference type="ARBA" id="ARBA00023141"/>
    </source>
</evidence>
<comment type="similarity">
    <text evidence="9">Belongs to the TrpF family.</text>
</comment>
<keyword evidence="6 9" id="KW-0822">Tryptophan biosynthesis</keyword>
<dbReference type="CDD" id="cd00405">
    <property type="entry name" value="PRAI"/>
    <property type="match status" value="1"/>
</dbReference>
<evidence type="ECO:0000313" key="12">
    <source>
        <dbReference type="Proteomes" id="UP001597344"/>
    </source>
</evidence>
<keyword evidence="5 9" id="KW-0028">Amino-acid biosynthesis</keyword>
<dbReference type="InterPro" id="IPR044643">
    <property type="entry name" value="TrpF_fam"/>
</dbReference>